<dbReference type="Proteomes" id="UP000887578">
    <property type="component" value="Unplaced"/>
</dbReference>
<evidence type="ECO:0000313" key="2">
    <source>
        <dbReference type="Proteomes" id="UP000887578"/>
    </source>
</evidence>
<dbReference type="AlphaFoldDB" id="A0A914PHJ6"/>
<accession>A0A914PHJ6</accession>
<dbReference type="GO" id="GO:0048512">
    <property type="term" value="P:circadian behavior"/>
    <property type="evidence" value="ECO:0007669"/>
    <property type="project" value="TreeGrafter"/>
</dbReference>
<dbReference type="PANTHER" id="PTHR46306">
    <property type="entry name" value="BTB/POZ DOMAIN-CONTAINING PROTEIN 9"/>
    <property type="match status" value="1"/>
</dbReference>
<reference evidence="3" key="1">
    <citation type="submission" date="2022-11" db="UniProtKB">
        <authorList>
            <consortium name="WormBaseParasite"/>
        </authorList>
    </citation>
    <scope>IDENTIFICATION</scope>
</reference>
<dbReference type="InterPro" id="IPR011333">
    <property type="entry name" value="SKP1/BTB/POZ_sf"/>
</dbReference>
<dbReference type="PROSITE" id="PS50097">
    <property type="entry name" value="BTB"/>
    <property type="match status" value="1"/>
</dbReference>
<dbReference type="GO" id="GO:0050804">
    <property type="term" value="P:modulation of chemical synaptic transmission"/>
    <property type="evidence" value="ECO:0007669"/>
    <property type="project" value="TreeGrafter"/>
</dbReference>
<organism evidence="2 3">
    <name type="scientific">Panagrolaimus davidi</name>
    <dbReference type="NCBI Taxonomy" id="227884"/>
    <lineage>
        <taxon>Eukaryota</taxon>
        <taxon>Metazoa</taxon>
        <taxon>Ecdysozoa</taxon>
        <taxon>Nematoda</taxon>
        <taxon>Chromadorea</taxon>
        <taxon>Rhabditida</taxon>
        <taxon>Tylenchina</taxon>
        <taxon>Panagrolaimomorpha</taxon>
        <taxon>Panagrolaimoidea</taxon>
        <taxon>Panagrolaimidae</taxon>
        <taxon>Panagrolaimus</taxon>
    </lineage>
</organism>
<dbReference type="Gene3D" id="3.30.710.10">
    <property type="entry name" value="Potassium Channel Kv1.1, Chain A"/>
    <property type="match status" value="1"/>
</dbReference>
<feature type="domain" description="BTB" evidence="1">
    <location>
        <begin position="112"/>
        <end position="178"/>
    </location>
</feature>
<evidence type="ECO:0000259" key="1">
    <source>
        <dbReference type="PROSITE" id="PS50097"/>
    </source>
</evidence>
<protein>
    <submittedName>
        <fullName evidence="3">BTB domain-containing protein</fullName>
    </submittedName>
</protein>
<evidence type="ECO:0000313" key="3">
    <source>
        <dbReference type="WBParaSite" id="PDA_v2.g17794.t1"/>
    </source>
</evidence>
<dbReference type="WBParaSite" id="PDA_v2.g17794.t1">
    <property type="protein sequence ID" value="PDA_v2.g17794.t1"/>
    <property type="gene ID" value="PDA_v2.g17794"/>
</dbReference>
<dbReference type="Pfam" id="PF00651">
    <property type="entry name" value="BTB"/>
    <property type="match status" value="1"/>
</dbReference>
<sequence length="264" mass="30065">MKPIQKHLNGQRRIFKCYIKKYKACEVTLVVENPYDLRIGDKEGNFELVLNDGYDINRTLNFIFDPSTVIKNSQIPLSVESRPDSALSMSSTLENAFASKISLYDILADCKEDVVFISSEKNRIPSHSIVIAKHSKSLANLFANPKKFLTEIAATDFNTETIIAALDFCYGKPVSFKQQESLMKNILKFAQHFGFTELSEASWDYFKENVGLNNVCKIIQLADLCKNMQMKEKCKQIIIENKAEIEQAKLEALPKNILFDVFVL</sequence>
<dbReference type="GO" id="GO:0005737">
    <property type="term" value="C:cytoplasm"/>
    <property type="evidence" value="ECO:0007669"/>
    <property type="project" value="TreeGrafter"/>
</dbReference>
<dbReference type="GO" id="GO:0008344">
    <property type="term" value="P:adult locomotory behavior"/>
    <property type="evidence" value="ECO:0007669"/>
    <property type="project" value="TreeGrafter"/>
</dbReference>
<dbReference type="PANTHER" id="PTHR46306:SF1">
    <property type="entry name" value="BTB_POZ DOMAIN-CONTAINING PROTEIN 9"/>
    <property type="match status" value="1"/>
</dbReference>
<dbReference type="InterPro" id="IPR000210">
    <property type="entry name" value="BTB/POZ_dom"/>
</dbReference>
<dbReference type="SMART" id="SM00225">
    <property type="entry name" value="BTB"/>
    <property type="match status" value="1"/>
</dbReference>
<dbReference type="SUPFAM" id="SSF54695">
    <property type="entry name" value="POZ domain"/>
    <property type="match status" value="1"/>
</dbReference>
<keyword evidence="2" id="KW-1185">Reference proteome</keyword>
<name>A0A914PHJ6_9BILA</name>
<proteinExistence type="predicted"/>
<dbReference type="InterPro" id="IPR052407">
    <property type="entry name" value="BTB_POZ_domain_cont_9"/>
</dbReference>